<accession>A0A7C7DCH0</accession>
<name>A0A7C7DCH0_9FIRM</name>
<dbReference type="AlphaFoldDB" id="A0A7C7DCH0"/>
<dbReference type="CDD" id="cd19958">
    <property type="entry name" value="pyocin_knob"/>
    <property type="match status" value="2"/>
</dbReference>
<sequence>MGWEKIPAALITQDSKHRLVTDTKIAEWDSKTSGGFVTPAIDISGADLNNIQISGFYRGGALLNSPTGDYWQYVMVITHDKDWVFQEVISYGAGDIPNLIFTRVKQHGAWTPWIELLQKEESLSSRAITDCNLAVTSGFYYTTGEANSPCGDGHLLVMSYSSIWKQQEIWEYNNKGYEGIPGRKFHRYMNNG</sequence>
<dbReference type="EMBL" id="DUTF01000365">
    <property type="protein sequence ID" value="HHY28460.1"/>
    <property type="molecule type" value="Genomic_DNA"/>
</dbReference>
<evidence type="ECO:0000313" key="1">
    <source>
        <dbReference type="EMBL" id="HHY28460.1"/>
    </source>
</evidence>
<proteinExistence type="predicted"/>
<feature type="non-terminal residue" evidence="1">
    <location>
        <position position="192"/>
    </location>
</feature>
<reference evidence="1 2" key="1">
    <citation type="journal article" date="2020" name="Biotechnol. Biofuels">
        <title>New insights from the biogas microbiome by comprehensive genome-resolved metagenomics of nearly 1600 species originating from multiple anaerobic digesters.</title>
        <authorList>
            <person name="Campanaro S."/>
            <person name="Treu L."/>
            <person name="Rodriguez-R L.M."/>
            <person name="Kovalovszki A."/>
            <person name="Ziels R.M."/>
            <person name="Maus I."/>
            <person name="Zhu X."/>
            <person name="Kougias P.G."/>
            <person name="Basile A."/>
            <person name="Luo G."/>
            <person name="Schluter A."/>
            <person name="Konstantinidis K.T."/>
            <person name="Angelidaki I."/>
        </authorList>
    </citation>
    <scope>NUCLEOTIDE SEQUENCE [LARGE SCALE GENOMIC DNA]</scope>
    <source>
        <strain evidence="1">AS05jafATM_4</strain>
    </source>
</reference>
<comment type="caution">
    <text evidence="1">The sequence shown here is derived from an EMBL/GenBank/DDBJ whole genome shotgun (WGS) entry which is preliminary data.</text>
</comment>
<protein>
    <submittedName>
        <fullName evidence="1">Uncharacterized protein</fullName>
    </submittedName>
</protein>
<gene>
    <name evidence="1" type="ORF">GX523_17305</name>
</gene>
<organism evidence="1 2">
    <name type="scientific">Desulfitobacterium dehalogenans</name>
    <dbReference type="NCBI Taxonomy" id="36854"/>
    <lineage>
        <taxon>Bacteria</taxon>
        <taxon>Bacillati</taxon>
        <taxon>Bacillota</taxon>
        <taxon>Clostridia</taxon>
        <taxon>Eubacteriales</taxon>
        <taxon>Desulfitobacteriaceae</taxon>
        <taxon>Desulfitobacterium</taxon>
    </lineage>
</organism>
<dbReference type="Proteomes" id="UP000553059">
    <property type="component" value="Unassembled WGS sequence"/>
</dbReference>
<evidence type="ECO:0000313" key="2">
    <source>
        <dbReference type="Proteomes" id="UP000553059"/>
    </source>
</evidence>